<evidence type="ECO:0000256" key="4">
    <source>
        <dbReference type="ARBA" id="ARBA00022884"/>
    </source>
</evidence>
<keyword evidence="4" id="KW-0694">RNA-binding</keyword>
<evidence type="ECO:0000256" key="7">
    <source>
        <dbReference type="ARBA" id="ARBA00035251"/>
    </source>
</evidence>
<protein>
    <recommendedName>
        <fullName evidence="7">Small ribosomal subunit protein uS17c</fullName>
    </recommendedName>
</protein>
<comment type="caution">
    <text evidence="8">The sequence shown here is derived from an EMBL/GenBank/DDBJ whole genome shotgun (WGS) entry which is preliminary data.</text>
</comment>
<dbReference type="GO" id="GO:0003735">
    <property type="term" value="F:structural constituent of ribosome"/>
    <property type="evidence" value="ECO:0007669"/>
    <property type="project" value="InterPro"/>
</dbReference>
<comment type="similarity">
    <text evidence="2">Belongs to the universal ribosomal protein uS17 family.</text>
</comment>
<dbReference type="SUPFAM" id="SSF50249">
    <property type="entry name" value="Nucleic acid-binding proteins"/>
    <property type="match status" value="1"/>
</dbReference>
<dbReference type="Proteomes" id="UP000660262">
    <property type="component" value="Unassembled WGS sequence"/>
</dbReference>
<dbReference type="OrthoDB" id="274752at2759"/>
<evidence type="ECO:0000256" key="6">
    <source>
        <dbReference type="ARBA" id="ARBA00023274"/>
    </source>
</evidence>
<evidence type="ECO:0000256" key="1">
    <source>
        <dbReference type="ARBA" id="ARBA00002932"/>
    </source>
</evidence>
<dbReference type="AlphaFoldDB" id="A0A830HT98"/>
<organism evidence="8 9">
    <name type="scientific">Pycnococcus provasolii</name>
    <dbReference type="NCBI Taxonomy" id="41880"/>
    <lineage>
        <taxon>Eukaryota</taxon>
        <taxon>Viridiplantae</taxon>
        <taxon>Chlorophyta</taxon>
        <taxon>Pseudoscourfieldiophyceae</taxon>
        <taxon>Pseudoscourfieldiales</taxon>
        <taxon>Pycnococcaceae</taxon>
        <taxon>Pycnococcus</taxon>
    </lineage>
</organism>
<evidence type="ECO:0000256" key="2">
    <source>
        <dbReference type="ARBA" id="ARBA00010254"/>
    </source>
</evidence>
<dbReference type="InterPro" id="IPR012340">
    <property type="entry name" value="NA-bd_OB-fold"/>
</dbReference>
<name>A0A830HT98_9CHLO</name>
<reference evidence="8" key="1">
    <citation type="submission" date="2020-10" db="EMBL/GenBank/DDBJ databases">
        <title>Unveiling of a novel bifunctional photoreceptor, Dualchrome1, isolated from a cosmopolitan green alga.</title>
        <authorList>
            <person name="Suzuki S."/>
            <person name="Kawachi M."/>
        </authorList>
    </citation>
    <scope>NUCLEOTIDE SEQUENCE</scope>
    <source>
        <strain evidence="8">NIES 2893</strain>
    </source>
</reference>
<evidence type="ECO:0000313" key="9">
    <source>
        <dbReference type="Proteomes" id="UP000660262"/>
    </source>
</evidence>
<dbReference type="Gene3D" id="2.40.50.140">
    <property type="entry name" value="Nucleic acid-binding proteins"/>
    <property type="match status" value="1"/>
</dbReference>
<dbReference type="PANTHER" id="PTHR10744:SF1">
    <property type="entry name" value="SMALL RIBOSOMAL SUBUNIT PROTEIN US17M"/>
    <property type="match status" value="1"/>
</dbReference>
<comment type="function">
    <text evidence="1">One of the primary rRNA binding proteins, it binds specifically to the 5'-end of 16S ribosomal RNA.</text>
</comment>
<sequence length="109" mass="12675">MVLKIKPGLKTVIGRVISNRMQKSVVVEYTWQTRHPLYKRIYKKRTKLYAHDEHNQCTIGDIVKLEPTRPLSKMKRWNVLEIVRKELDIDLSAIDIQANNGGPPTPQRA</sequence>
<dbReference type="InterPro" id="IPR019984">
    <property type="entry name" value="Ribosomal_uS17_bact/chlr"/>
</dbReference>
<gene>
    <name evidence="8" type="ORF">PPROV_000865800</name>
</gene>
<evidence type="ECO:0000256" key="5">
    <source>
        <dbReference type="ARBA" id="ARBA00022980"/>
    </source>
</evidence>
<dbReference type="GO" id="GO:0006412">
    <property type="term" value="P:translation"/>
    <property type="evidence" value="ECO:0007669"/>
    <property type="project" value="InterPro"/>
</dbReference>
<evidence type="ECO:0000256" key="3">
    <source>
        <dbReference type="ARBA" id="ARBA00022730"/>
    </source>
</evidence>
<dbReference type="CDD" id="cd00364">
    <property type="entry name" value="Ribosomal_uS17"/>
    <property type="match status" value="1"/>
</dbReference>
<dbReference type="InterPro" id="IPR000266">
    <property type="entry name" value="Ribosomal_uS17"/>
</dbReference>
<proteinExistence type="inferred from homology"/>
<dbReference type="HAMAP" id="MF_01345_B">
    <property type="entry name" value="Ribosomal_uS17_B"/>
    <property type="match status" value="1"/>
</dbReference>
<dbReference type="NCBIfam" id="NF004123">
    <property type="entry name" value="PRK05610.1"/>
    <property type="match status" value="1"/>
</dbReference>
<accession>A0A830HT98</accession>
<dbReference type="GO" id="GO:1990904">
    <property type="term" value="C:ribonucleoprotein complex"/>
    <property type="evidence" value="ECO:0007669"/>
    <property type="project" value="UniProtKB-KW"/>
</dbReference>
<keyword evidence="3" id="KW-0699">rRNA-binding</keyword>
<keyword evidence="9" id="KW-1185">Reference proteome</keyword>
<dbReference type="NCBIfam" id="TIGR03635">
    <property type="entry name" value="uS17_bact"/>
    <property type="match status" value="1"/>
</dbReference>
<dbReference type="EMBL" id="BNJQ01000027">
    <property type="protein sequence ID" value="GHP09925.1"/>
    <property type="molecule type" value="Genomic_DNA"/>
</dbReference>
<evidence type="ECO:0000313" key="8">
    <source>
        <dbReference type="EMBL" id="GHP09925.1"/>
    </source>
</evidence>
<dbReference type="GO" id="GO:0005840">
    <property type="term" value="C:ribosome"/>
    <property type="evidence" value="ECO:0007669"/>
    <property type="project" value="UniProtKB-KW"/>
</dbReference>
<dbReference type="PRINTS" id="PR00973">
    <property type="entry name" value="RIBOSOMALS17"/>
</dbReference>
<keyword evidence="5" id="KW-0689">Ribosomal protein</keyword>
<dbReference type="PANTHER" id="PTHR10744">
    <property type="entry name" value="40S RIBOSOMAL PROTEIN S11 FAMILY MEMBER"/>
    <property type="match status" value="1"/>
</dbReference>
<dbReference type="Pfam" id="PF00366">
    <property type="entry name" value="Ribosomal_S17"/>
    <property type="match status" value="1"/>
</dbReference>
<keyword evidence="6" id="KW-0687">Ribonucleoprotein</keyword>
<dbReference type="GO" id="GO:0019843">
    <property type="term" value="F:rRNA binding"/>
    <property type="evidence" value="ECO:0007669"/>
    <property type="project" value="UniProtKB-KW"/>
</dbReference>